<dbReference type="AlphaFoldDB" id="A0A7S3VRF1"/>
<organism evidence="2">
    <name type="scientific">Dunaliella tertiolecta</name>
    <name type="common">Green alga</name>
    <dbReference type="NCBI Taxonomy" id="3047"/>
    <lineage>
        <taxon>Eukaryota</taxon>
        <taxon>Viridiplantae</taxon>
        <taxon>Chlorophyta</taxon>
        <taxon>core chlorophytes</taxon>
        <taxon>Chlorophyceae</taxon>
        <taxon>CS clade</taxon>
        <taxon>Chlamydomonadales</taxon>
        <taxon>Dunaliellaceae</taxon>
        <taxon>Dunaliella</taxon>
    </lineage>
</organism>
<feature type="region of interest" description="Disordered" evidence="1">
    <location>
        <begin position="107"/>
        <end position="149"/>
    </location>
</feature>
<dbReference type="EMBL" id="HBIP01026975">
    <property type="protein sequence ID" value="CAE0501223.1"/>
    <property type="molecule type" value="Transcribed_RNA"/>
</dbReference>
<reference evidence="2" key="1">
    <citation type="submission" date="2021-01" db="EMBL/GenBank/DDBJ databases">
        <authorList>
            <person name="Corre E."/>
            <person name="Pelletier E."/>
            <person name="Niang G."/>
            <person name="Scheremetjew M."/>
            <person name="Finn R."/>
            <person name="Kale V."/>
            <person name="Holt S."/>
            <person name="Cochrane G."/>
            <person name="Meng A."/>
            <person name="Brown T."/>
            <person name="Cohen L."/>
        </authorList>
    </citation>
    <scope>NUCLEOTIDE SEQUENCE</scope>
    <source>
        <strain evidence="2">CCMP1320</strain>
    </source>
</reference>
<evidence type="ECO:0000256" key="1">
    <source>
        <dbReference type="SAM" id="MobiDB-lite"/>
    </source>
</evidence>
<protein>
    <submittedName>
        <fullName evidence="2">Uncharacterized protein</fullName>
    </submittedName>
</protein>
<sequence>MTRYKHPLLTDQYKHVPEELRMQLACCCTCSFSGKPEAPKLSKAWAKVTLEEIEQQPATTGQPHSSSTRLMVGSKQLSPPLQPIFQQPANQQHGLWACKRCVATAAAAPPPPPQLQPLPPPPLQPQPAQHTASTSTSAALPHHVTGPPAFLAPLQQQQQQQRPPTPRHRPPCIPRSLAATAANAPHSQHAHHCSPPTPHCRPICIPRFLATTTAADPTPAAAQHSADPAHQGMVRGRNPTALRGEAAA</sequence>
<feature type="compositionally biased region" description="Pro residues" evidence="1">
    <location>
        <begin position="108"/>
        <end position="125"/>
    </location>
</feature>
<proteinExistence type="predicted"/>
<name>A0A7S3VRF1_DUNTE</name>
<feature type="region of interest" description="Disordered" evidence="1">
    <location>
        <begin position="216"/>
        <end position="248"/>
    </location>
</feature>
<gene>
    <name evidence="2" type="ORF">DTER00134_LOCUS16296</name>
</gene>
<feature type="region of interest" description="Disordered" evidence="1">
    <location>
        <begin position="154"/>
        <end position="173"/>
    </location>
</feature>
<feature type="compositionally biased region" description="Low complexity" evidence="1">
    <location>
        <begin position="126"/>
        <end position="139"/>
    </location>
</feature>
<evidence type="ECO:0000313" key="2">
    <source>
        <dbReference type="EMBL" id="CAE0501223.1"/>
    </source>
</evidence>
<accession>A0A7S3VRF1</accession>